<dbReference type="RefSeq" id="WP_200123737.1">
    <property type="nucleotide sequence ID" value="NZ_CP054705.1"/>
</dbReference>
<protein>
    <submittedName>
        <fullName evidence="2">HEPN domain-containing protein</fullName>
    </submittedName>
</protein>
<evidence type="ECO:0000313" key="3">
    <source>
        <dbReference type="Proteomes" id="UP000595823"/>
    </source>
</evidence>
<reference evidence="2 3" key="1">
    <citation type="submission" date="2020-06" db="EMBL/GenBank/DDBJ databases">
        <title>Genomic analysis of Salicibibacter sp. NKC5-3.</title>
        <authorList>
            <person name="Oh Y.J."/>
        </authorList>
    </citation>
    <scope>NUCLEOTIDE SEQUENCE [LARGE SCALE GENOMIC DNA]</scope>
    <source>
        <strain evidence="2 3">NKC5-3</strain>
    </source>
</reference>
<evidence type="ECO:0000259" key="1">
    <source>
        <dbReference type="PROSITE" id="PS50910"/>
    </source>
</evidence>
<sequence>MDQKVMYWMSESKENLDTAKVLYRNGKLLETAFFCHLATEKMLKAFIAKRKETIPPKIHNLLSLANKGSLDNELSESQFNFFADLNPFQLEGRYPGDREILLKKTAKREFEELLKRTEAELKWLEQKLKSEK</sequence>
<proteinExistence type="predicted"/>
<organism evidence="2 3">
    <name type="scientific">Salicibibacter cibarius</name>
    <dbReference type="NCBI Taxonomy" id="2743000"/>
    <lineage>
        <taxon>Bacteria</taxon>
        <taxon>Bacillati</taxon>
        <taxon>Bacillota</taxon>
        <taxon>Bacilli</taxon>
        <taxon>Bacillales</taxon>
        <taxon>Bacillaceae</taxon>
        <taxon>Salicibibacter</taxon>
    </lineage>
</organism>
<dbReference type="SMART" id="SM00748">
    <property type="entry name" value="HEPN"/>
    <property type="match status" value="1"/>
</dbReference>
<feature type="domain" description="HEPN" evidence="1">
    <location>
        <begin position="9"/>
        <end position="120"/>
    </location>
</feature>
<dbReference type="EMBL" id="CP054705">
    <property type="protein sequence ID" value="QQK76608.1"/>
    <property type="molecule type" value="Genomic_DNA"/>
</dbReference>
<keyword evidence="3" id="KW-1185">Reference proteome</keyword>
<accession>A0A7T7CC62</accession>
<dbReference type="AlphaFoldDB" id="A0A7T7CC62"/>
<dbReference type="InterPro" id="IPR007842">
    <property type="entry name" value="HEPN_dom"/>
</dbReference>
<dbReference type="Proteomes" id="UP000595823">
    <property type="component" value="Chromosome"/>
</dbReference>
<dbReference type="PROSITE" id="PS50910">
    <property type="entry name" value="HEPN"/>
    <property type="match status" value="1"/>
</dbReference>
<name>A0A7T7CC62_9BACI</name>
<dbReference type="Pfam" id="PF05168">
    <property type="entry name" value="HEPN"/>
    <property type="match status" value="1"/>
</dbReference>
<dbReference type="Gene3D" id="1.20.120.330">
    <property type="entry name" value="Nucleotidyltransferases domain 2"/>
    <property type="match status" value="1"/>
</dbReference>
<gene>
    <name evidence="2" type="ORF">HUG15_14235</name>
</gene>
<evidence type="ECO:0000313" key="2">
    <source>
        <dbReference type="EMBL" id="QQK76608.1"/>
    </source>
</evidence>
<dbReference type="SUPFAM" id="SSF81593">
    <property type="entry name" value="Nucleotidyltransferase substrate binding subunit/domain"/>
    <property type="match status" value="1"/>
</dbReference>
<dbReference type="KEGG" id="scia:HUG15_14235"/>